<accession>A0A1R3IVP9</accession>
<evidence type="ECO:0000313" key="1">
    <source>
        <dbReference type="EMBL" id="OMO86661.1"/>
    </source>
</evidence>
<evidence type="ECO:0000313" key="2">
    <source>
        <dbReference type="Proteomes" id="UP000187203"/>
    </source>
</evidence>
<dbReference type="EMBL" id="AWUE01017542">
    <property type="protein sequence ID" value="OMO86661.1"/>
    <property type="molecule type" value="Genomic_DNA"/>
</dbReference>
<dbReference type="AlphaFoldDB" id="A0A1R3IVP9"/>
<gene>
    <name evidence="1" type="ORF">COLO4_20976</name>
</gene>
<proteinExistence type="predicted"/>
<protein>
    <submittedName>
        <fullName evidence="1">Uncharacterized protein</fullName>
    </submittedName>
</protein>
<dbReference type="STRING" id="93759.A0A1R3IVP9"/>
<reference evidence="2" key="1">
    <citation type="submission" date="2013-09" db="EMBL/GenBank/DDBJ databases">
        <title>Corchorus olitorius genome sequencing.</title>
        <authorList>
            <person name="Alam M."/>
            <person name="Haque M.S."/>
            <person name="Islam M.S."/>
            <person name="Emdad E.M."/>
            <person name="Islam M.M."/>
            <person name="Ahmed B."/>
            <person name="Halim A."/>
            <person name="Hossen Q.M.M."/>
            <person name="Hossain M.Z."/>
            <person name="Ahmed R."/>
            <person name="Khan M.M."/>
            <person name="Islam R."/>
            <person name="Rashid M.M."/>
            <person name="Khan S.A."/>
            <person name="Rahman M.S."/>
            <person name="Alam M."/>
            <person name="Yahiya A.S."/>
            <person name="Khan M.S."/>
            <person name="Azam M.S."/>
            <person name="Haque T."/>
            <person name="Lashkar M.Z.H."/>
            <person name="Akhand A.I."/>
            <person name="Morshed G."/>
            <person name="Roy S."/>
            <person name="Uddin K.S."/>
            <person name="Rabeya T."/>
            <person name="Hossain A.S."/>
            <person name="Chowdhury A."/>
            <person name="Snigdha A.R."/>
            <person name="Mortoza M.S."/>
            <person name="Matin S.A."/>
            <person name="Hoque S.M.E."/>
            <person name="Islam M.K."/>
            <person name="Roy D.K."/>
            <person name="Haider R."/>
            <person name="Moosa M.M."/>
            <person name="Elias S.M."/>
            <person name="Hasan A.M."/>
            <person name="Jahan S."/>
            <person name="Shafiuddin M."/>
            <person name="Mahmood N."/>
            <person name="Shommy N.S."/>
        </authorList>
    </citation>
    <scope>NUCLEOTIDE SEQUENCE [LARGE SCALE GENOMIC DNA]</scope>
    <source>
        <strain evidence="2">cv. O-4</strain>
    </source>
</reference>
<dbReference type="OrthoDB" id="1937908at2759"/>
<organism evidence="1 2">
    <name type="scientific">Corchorus olitorius</name>
    <dbReference type="NCBI Taxonomy" id="93759"/>
    <lineage>
        <taxon>Eukaryota</taxon>
        <taxon>Viridiplantae</taxon>
        <taxon>Streptophyta</taxon>
        <taxon>Embryophyta</taxon>
        <taxon>Tracheophyta</taxon>
        <taxon>Spermatophyta</taxon>
        <taxon>Magnoliopsida</taxon>
        <taxon>eudicotyledons</taxon>
        <taxon>Gunneridae</taxon>
        <taxon>Pentapetalae</taxon>
        <taxon>rosids</taxon>
        <taxon>malvids</taxon>
        <taxon>Malvales</taxon>
        <taxon>Malvaceae</taxon>
        <taxon>Grewioideae</taxon>
        <taxon>Apeibeae</taxon>
        <taxon>Corchorus</taxon>
    </lineage>
</organism>
<sequence>MASRFRSLSKPTFSILKSAINKPTLRPNPASSLLPARSSPTFSRQAPLKILSFYAPFNCFRICTLTLCLFLNWVAFSLCYLSTQRCLQLGSLHVWESIQVARGRCLRGYIHTKTQPELESLHMA</sequence>
<keyword evidence="2" id="KW-1185">Reference proteome</keyword>
<comment type="caution">
    <text evidence="1">The sequence shown here is derived from an EMBL/GenBank/DDBJ whole genome shotgun (WGS) entry which is preliminary data.</text>
</comment>
<name>A0A1R3IVP9_9ROSI</name>
<dbReference type="Proteomes" id="UP000187203">
    <property type="component" value="Unassembled WGS sequence"/>
</dbReference>